<sequence>MSHSTNRVGYDSPYNGNTFCYPRRQKLRINHNTQHRHQRLTRGSVYLLQSQQINYAYGSQSQLRKAKLEKGARSSSSYKSVQNDDRTSIENYINN</sequence>
<protein>
    <submittedName>
        <fullName evidence="3">Uncharacterized protein</fullName>
    </submittedName>
</protein>
<dbReference type="Proteomes" id="UP000887565">
    <property type="component" value="Unplaced"/>
</dbReference>
<feature type="region of interest" description="Disordered" evidence="1">
    <location>
        <begin position="68"/>
        <end position="95"/>
    </location>
</feature>
<evidence type="ECO:0000256" key="1">
    <source>
        <dbReference type="SAM" id="MobiDB-lite"/>
    </source>
</evidence>
<evidence type="ECO:0000313" key="2">
    <source>
        <dbReference type="Proteomes" id="UP000887565"/>
    </source>
</evidence>
<proteinExistence type="predicted"/>
<reference evidence="3" key="1">
    <citation type="submission" date="2022-11" db="UniProtKB">
        <authorList>
            <consortium name="WormBaseParasite"/>
        </authorList>
    </citation>
    <scope>IDENTIFICATION</scope>
</reference>
<organism evidence="2 3">
    <name type="scientific">Romanomermis culicivorax</name>
    <name type="common">Nematode worm</name>
    <dbReference type="NCBI Taxonomy" id="13658"/>
    <lineage>
        <taxon>Eukaryota</taxon>
        <taxon>Metazoa</taxon>
        <taxon>Ecdysozoa</taxon>
        <taxon>Nematoda</taxon>
        <taxon>Enoplea</taxon>
        <taxon>Dorylaimia</taxon>
        <taxon>Mermithida</taxon>
        <taxon>Mermithoidea</taxon>
        <taxon>Mermithidae</taxon>
        <taxon>Romanomermis</taxon>
    </lineage>
</organism>
<keyword evidence="2" id="KW-1185">Reference proteome</keyword>
<name>A0A915JII8_ROMCU</name>
<dbReference type="WBParaSite" id="nRc.2.0.1.t25928-RA">
    <property type="protein sequence ID" value="nRc.2.0.1.t25928-RA"/>
    <property type="gene ID" value="nRc.2.0.1.g25928"/>
</dbReference>
<accession>A0A915JII8</accession>
<dbReference type="AlphaFoldDB" id="A0A915JII8"/>
<evidence type="ECO:0000313" key="3">
    <source>
        <dbReference type="WBParaSite" id="nRc.2.0.1.t25928-RA"/>
    </source>
</evidence>